<comment type="caution">
    <text evidence="2">The sequence shown here is derived from an EMBL/GenBank/DDBJ whole genome shotgun (WGS) entry which is preliminary data.</text>
</comment>
<organism evidence="2 3">
    <name type="scientific">Actinidia rufa</name>
    <dbReference type="NCBI Taxonomy" id="165716"/>
    <lineage>
        <taxon>Eukaryota</taxon>
        <taxon>Viridiplantae</taxon>
        <taxon>Streptophyta</taxon>
        <taxon>Embryophyta</taxon>
        <taxon>Tracheophyta</taxon>
        <taxon>Spermatophyta</taxon>
        <taxon>Magnoliopsida</taxon>
        <taxon>eudicotyledons</taxon>
        <taxon>Gunneridae</taxon>
        <taxon>Pentapetalae</taxon>
        <taxon>asterids</taxon>
        <taxon>Ericales</taxon>
        <taxon>Actinidiaceae</taxon>
        <taxon>Actinidia</taxon>
    </lineage>
</organism>
<gene>
    <name evidence="2" type="ORF">Acr_10g0005860</name>
</gene>
<reference evidence="2 3" key="1">
    <citation type="submission" date="2019-07" db="EMBL/GenBank/DDBJ databases">
        <title>De Novo Assembly of kiwifruit Actinidia rufa.</title>
        <authorList>
            <person name="Sugita-Konishi S."/>
            <person name="Sato K."/>
            <person name="Mori E."/>
            <person name="Abe Y."/>
            <person name="Kisaki G."/>
            <person name="Hamano K."/>
            <person name="Suezawa K."/>
            <person name="Otani M."/>
            <person name="Fukuda T."/>
            <person name="Manabe T."/>
            <person name="Gomi K."/>
            <person name="Tabuchi M."/>
            <person name="Akimitsu K."/>
            <person name="Kataoka I."/>
        </authorList>
    </citation>
    <scope>NUCLEOTIDE SEQUENCE [LARGE SCALE GENOMIC DNA]</scope>
    <source>
        <strain evidence="3">cv. Fuchu</strain>
    </source>
</reference>
<sequence length="245" mass="27244">MPAHRVGEGSSEGRSVRQELPPWGGSKGKHAQSSYDEVESQSSSRDRGNKQAKGSTEPNYHRHGPLPREGDLQAKLVARAATVANPILSARSKARTTRFALKEQLLPNPFVSEIEGTQSSICTMVSLTRVTHHPFLADDGTLESPRHIHVQGVSIKPGRPQAEGISSLLTLRKGKNETLHNYSKRYWELYSEIEQCSEELAIASYNLGLTSSEKLWDDLMVNSPAKLQDLLTRVEMYARLEEDVE</sequence>
<protein>
    <submittedName>
        <fullName evidence="2">Uncharacterized protein</fullName>
    </submittedName>
</protein>
<dbReference type="AlphaFoldDB" id="A0A7J0F976"/>
<feature type="compositionally biased region" description="Low complexity" evidence="1">
    <location>
        <begin position="32"/>
        <end position="43"/>
    </location>
</feature>
<keyword evidence="3" id="KW-1185">Reference proteome</keyword>
<evidence type="ECO:0000313" key="2">
    <source>
        <dbReference type="EMBL" id="GFY95201.1"/>
    </source>
</evidence>
<feature type="region of interest" description="Disordered" evidence="1">
    <location>
        <begin position="1"/>
        <end position="68"/>
    </location>
</feature>
<evidence type="ECO:0000256" key="1">
    <source>
        <dbReference type="SAM" id="MobiDB-lite"/>
    </source>
</evidence>
<dbReference type="EMBL" id="BJWL01000010">
    <property type="protein sequence ID" value="GFY95201.1"/>
    <property type="molecule type" value="Genomic_DNA"/>
</dbReference>
<accession>A0A7J0F976</accession>
<name>A0A7J0F976_9ERIC</name>
<evidence type="ECO:0000313" key="3">
    <source>
        <dbReference type="Proteomes" id="UP000585474"/>
    </source>
</evidence>
<dbReference type="Proteomes" id="UP000585474">
    <property type="component" value="Unassembled WGS sequence"/>
</dbReference>
<proteinExistence type="predicted"/>